<evidence type="ECO:0000256" key="1">
    <source>
        <dbReference type="ARBA" id="ARBA00005986"/>
    </source>
</evidence>
<dbReference type="OrthoDB" id="3183782at2759"/>
<dbReference type="SUPFAM" id="SSF54909">
    <property type="entry name" value="Dimeric alpha+beta barrel"/>
    <property type="match status" value="1"/>
</dbReference>
<comment type="similarity">
    <text evidence="1">Belongs to the tpcK family.</text>
</comment>
<gene>
    <name evidence="3" type="ORF">VFPPC_10576</name>
</gene>
<dbReference type="Proteomes" id="UP000078397">
    <property type="component" value="Unassembled WGS sequence"/>
</dbReference>
<dbReference type="InterPro" id="IPR011008">
    <property type="entry name" value="Dimeric_a/b-barrel"/>
</dbReference>
<dbReference type="GeneID" id="28852912"/>
<feature type="domain" description="EthD" evidence="2">
    <location>
        <begin position="19"/>
        <end position="115"/>
    </location>
</feature>
<protein>
    <submittedName>
        <fullName evidence="3">EthD domain-containing protein</fullName>
    </submittedName>
</protein>
<dbReference type="AlphaFoldDB" id="A0A179F444"/>
<evidence type="ECO:0000313" key="3">
    <source>
        <dbReference type="EMBL" id="OAQ60140.1"/>
    </source>
</evidence>
<dbReference type="GO" id="GO:0016491">
    <property type="term" value="F:oxidoreductase activity"/>
    <property type="evidence" value="ECO:0007669"/>
    <property type="project" value="InterPro"/>
</dbReference>
<evidence type="ECO:0000259" key="2">
    <source>
        <dbReference type="Pfam" id="PF07110"/>
    </source>
</evidence>
<comment type="caution">
    <text evidence="3">The sequence shown here is derived from an EMBL/GenBank/DDBJ whole genome shotgun (WGS) entry which is preliminary data.</text>
</comment>
<keyword evidence="4" id="KW-1185">Reference proteome</keyword>
<dbReference type="KEGG" id="pchm:VFPPC_10576"/>
<dbReference type="STRING" id="1380566.A0A179F444"/>
<organism evidence="3 4">
    <name type="scientific">Pochonia chlamydosporia 170</name>
    <dbReference type="NCBI Taxonomy" id="1380566"/>
    <lineage>
        <taxon>Eukaryota</taxon>
        <taxon>Fungi</taxon>
        <taxon>Dikarya</taxon>
        <taxon>Ascomycota</taxon>
        <taxon>Pezizomycotina</taxon>
        <taxon>Sordariomycetes</taxon>
        <taxon>Hypocreomycetidae</taxon>
        <taxon>Hypocreales</taxon>
        <taxon>Clavicipitaceae</taxon>
        <taxon>Pochonia</taxon>
    </lineage>
</organism>
<name>A0A179F444_METCM</name>
<proteinExistence type="inferred from homology"/>
<sequence>MPPTTQRLIRIAVAHYRNREISEAEFHRWATEDHCARAAKIHARHGIEAYGMFFSSQSAQSTAKELNKHLGGKWIVDNHDVQVEFYLRSLSQLTAVLEDPEFKALQEEEGPFVSGENIVATLGWVEAYVQDGHVVHVGADGKPTYAGFGVVGDFSGEKFD</sequence>
<accession>A0A179F444</accession>
<dbReference type="EMBL" id="LSBJ02000009">
    <property type="protein sequence ID" value="OAQ60140.1"/>
    <property type="molecule type" value="Genomic_DNA"/>
</dbReference>
<dbReference type="Pfam" id="PF07110">
    <property type="entry name" value="EthD"/>
    <property type="match status" value="1"/>
</dbReference>
<dbReference type="Gene3D" id="3.30.70.100">
    <property type="match status" value="1"/>
</dbReference>
<dbReference type="InterPro" id="IPR009799">
    <property type="entry name" value="EthD_dom"/>
</dbReference>
<reference evidence="3 4" key="1">
    <citation type="journal article" date="2016" name="PLoS Pathog.">
        <title>Biosynthesis of antibiotic leucinostatins in bio-control fungus Purpureocillium lilacinum and their inhibition on phytophthora revealed by genome mining.</title>
        <authorList>
            <person name="Wang G."/>
            <person name="Liu Z."/>
            <person name="Lin R."/>
            <person name="Li E."/>
            <person name="Mao Z."/>
            <person name="Ling J."/>
            <person name="Yang Y."/>
            <person name="Yin W.B."/>
            <person name="Xie B."/>
        </authorList>
    </citation>
    <scope>NUCLEOTIDE SEQUENCE [LARGE SCALE GENOMIC DNA]</scope>
    <source>
        <strain evidence="3">170</strain>
    </source>
</reference>
<dbReference type="RefSeq" id="XP_018138050.1">
    <property type="nucleotide sequence ID" value="XM_018288918.1"/>
</dbReference>
<evidence type="ECO:0000313" key="4">
    <source>
        <dbReference type="Proteomes" id="UP000078397"/>
    </source>
</evidence>